<name>A0A8E2F032_9PEZI</name>
<feature type="compositionally biased region" description="Pro residues" evidence="1">
    <location>
        <begin position="1"/>
        <end position="11"/>
    </location>
</feature>
<organism evidence="2 3">
    <name type="scientific">Glonium stellatum</name>
    <dbReference type="NCBI Taxonomy" id="574774"/>
    <lineage>
        <taxon>Eukaryota</taxon>
        <taxon>Fungi</taxon>
        <taxon>Dikarya</taxon>
        <taxon>Ascomycota</taxon>
        <taxon>Pezizomycotina</taxon>
        <taxon>Dothideomycetes</taxon>
        <taxon>Pleosporomycetidae</taxon>
        <taxon>Gloniales</taxon>
        <taxon>Gloniaceae</taxon>
        <taxon>Glonium</taxon>
    </lineage>
</organism>
<gene>
    <name evidence="2" type="ORF">AOQ84DRAFT_364530</name>
</gene>
<dbReference type="EMBL" id="KV749746">
    <property type="protein sequence ID" value="OCL07971.1"/>
    <property type="molecule type" value="Genomic_DNA"/>
</dbReference>
<evidence type="ECO:0000256" key="1">
    <source>
        <dbReference type="SAM" id="MobiDB-lite"/>
    </source>
</evidence>
<keyword evidence="3" id="KW-1185">Reference proteome</keyword>
<protein>
    <submittedName>
        <fullName evidence="2">Uncharacterized protein</fullName>
    </submittedName>
</protein>
<proteinExistence type="predicted"/>
<reference evidence="2 3" key="1">
    <citation type="journal article" date="2016" name="Nat. Commun.">
        <title>Ectomycorrhizal ecology is imprinted in the genome of the dominant symbiotic fungus Cenococcum geophilum.</title>
        <authorList>
            <consortium name="DOE Joint Genome Institute"/>
            <person name="Peter M."/>
            <person name="Kohler A."/>
            <person name="Ohm R.A."/>
            <person name="Kuo A."/>
            <person name="Krutzmann J."/>
            <person name="Morin E."/>
            <person name="Arend M."/>
            <person name="Barry K.W."/>
            <person name="Binder M."/>
            <person name="Choi C."/>
            <person name="Clum A."/>
            <person name="Copeland A."/>
            <person name="Grisel N."/>
            <person name="Haridas S."/>
            <person name="Kipfer T."/>
            <person name="LaButti K."/>
            <person name="Lindquist E."/>
            <person name="Lipzen A."/>
            <person name="Maire R."/>
            <person name="Meier B."/>
            <person name="Mihaltcheva S."/>
            <person name="Molinier V."/>
            <person name="Murat C."/>
            <person name="Poggeler S."/>
            <person name="Quandt C.A."/>
            <person name="Sperisen C."/>
            <person name="Tritt A."/>
            <person name="Tisserant E."/>
            <person name="Crous P.W."/>
            <person name="Henrissat B."/>
            <person name="Nehls U."/>
            <person name="Egli S."/>
            <person name="Spatafora J.W."/>
            <person name="Grigoriev I.V."/>
            <person name="Martin F.M."/>
        </authorList>
    </citation>
    <scope>NUCLEOTIDE SEQUENCE [LARGE SCALE GENOMIC DNA]</scope>
    <source>
        <strain evidence="2 3">CBS 207.34</strain>
    </source>
</reference>
<accession>A0A8E2F032</accession>
<dbReference type="Proteomes" id="UP000250140">
    <property type="component" value="Unassembled WGS sequence"/>
</dbReference>
<feature type="region of interest" description="Disordered" evidence="1">
    <location>
        <begin position="1"/>
        <end position="27"/>
    </location>
</feature>
<evidence type="ECO:0000313" key="2">
    <source>
        <dbReference type="EMBL" id="OCL07971.1"/>
    </source>
</evidence>
<dbReference type="AlphaFoldDB" id="A0A8E2F032"/>
<evidence type="ECO:0000313" key="3">
    <source>
        <dbReference type="Proteomes" id="UP000250140"/>
    </source>
</evidence>
<sequence length="157" mass="16970">MSAAPGAPPVPKNQEQISSSNKDSDDLINDTFTLVLDRVDEPGPGPTTLECKFTYTWDPEKDEGYAQLDSVDGSVQNPPLPITLNPAGIKGELAFFGSAKGESNAIKLPDGLTTIIYSAWLVIKDDQNMASFKLGLDGKLILSTENWPEDSKWKEAA</sequence>